<proteinExistence type="inferred from homology"/>
<dbReference type="InterPro" id="IPR014729">
    <property type="entry name" value="Rossmann-like_a/b/a_fold"/>
</dbReference>
<evidence type="ECO:0000256" key="2">
    <source>
        <dbReference type="ARBA" id="ARBA00022598"/>
    </source>
</evidence>
<feature type="binding site" evidence="9">
    <location>
        <position position="171"/>
    </location>
    <ligand>
        <name>L-tyrosine</name>
        <dbReference type="ChEBI" id="CHEBI:58315"/>
    </ligand>
</feature>
<evidence type="ECO:0000256" key="4">
    <source>
        <dbReference type="ARBA" id="ARBA00022840"/>
    </source>
</evidence>
<feature type="short sequence motif" description="'HIGH' region" evidence="9">
    <location>
        <begin position="41"/>
        <end position="50"/>
    </location>
</feature>
<dbReference type="Pfam" id="PF00579">
    <property type="entry name" value="tRNA-synt_1b"/>
    <property type="match status" value="1"/>
</dbReference>
<dbReference type="InterPro" id="IPR002307">
    <property type="entry name" value="Tyr-tRNA-ligase"/>
</dbReference>
<evidence type="ECO:0000256" key="9">
    <source>
        <dbReference type="HAMAP-Rule" id="MF_02006"/>
    </source>
</evidence>
<dbReference type="Proteomes" id="UP000721442">
    <property type="component" value="Unassembled WGS sequence"/>
</dbReference>
<comment type="catalytic activity">
    <reaction evidence="8 9">
        <text>tRNA(Tyr) + L-tyrosine + ATP = L-tyrosyl-tRNA(Tyr) + AMP + diphosphate + H(+)</text>
        <dbReference type="Rhea" id="RHEA:10220"/>
        <dbReference type="Rhea" id="RHEA-COMP:9706"/>
        <dbReference type="Rhea" id="RHEA-COMP:9707"/>
        <dbReference type="ChEBI" id="CHEBI:15378"/>
        <dbReference type="ChEBI" id="CHEBI:30616"/>
        <dbReference type="ChEBI" id="CHEBI:33019"/>
        <dbReference type="ChEBI" id="CHEBI:58315"/>
        <dbReference type="ChEBI" id="CHEBI:78442"/>
        <dbReference type="ChEBI" id="CHEBI:78536"/>
        <dbReference type="ChEBI" id="CHEBI:456215"/>
        <dbReference type="EC" id="6.1.1.1"/>
    </reaction>
</comment>
<protein>
    <recommendedName>
        <fullName evidence="9">Tyrosine--tRNA ligase</fullName>
        <ecNumber evidence="9">6.1.1.1</ecNumber>
    </recommendedName>
    <alternativeName>
        <fullName evidence="9">Tyrosyl-tRNA synthetase</fullName>
        <shortName evidence="9">TyrRS</shortName>
    </alternativeName>
</protein>
<dbReference type="PRINTS" id="PR01040">
    <property type="entry name" value="TRNASYNTHTYR"/>
</dbReference>
<comment type="subcellular location">
    <subcellularLocation>
        <location evidence="9">Cytoplasm</location>
    </subcellularLocation>
</comment>
<evidence type="ECO:0000256" key="6">
    <source>
        <dbReference type="ARBA" id="ARBA00022917"/>
    </source>
</evidence>
<evidence type="ECO:0000256" key="5">
    <source>
        <dbReference type="ARBA" id="ARBA00022884"/>
    </source>
</evidence>
<dbReference type="Gene3D" id="1.10.240.10">
    <property type="entry name" value="Tyrosyl-Transfer RNA Synthetase"/>
    <property type="match status" value="1"/>
</dbReference>
<dbReference type="PANTHER" id="PTHR11766:SF0">
    <property type="entry name" value="TYROSINE--TRNA LIGASE, MITOCHONDRIAL"/>
    <property type="match status" value="1"/>
</dbReference>
<evidence type="ECO:0000256" key="1">
    <source>
        <dbReference type="ARBA" id="ARBA00022490"/>
    </source>
</evidence>
<comment type="caution">
    <text evidence="12">The sequence shown here is derived from an EMBL/GenBank/DDBJ whole genome shotgun (WGS) entry which is preliminary data.</text>
</comment>
<dbReference type="HAMAP" id="MF_02006">
    <property type="entry name" value="Tyr_tRNA_synth_type1"/>
    <property type="match status" value="1"/>
</dbReference>
<dbReference type="PROSITE" id="PS00178">
    <property type="entry name" value="AA_TRNA_LIGASE_I"/>
    <property type="match status" value="1"/>
</dbReference>
<evidence type="ECO:0000313" key="12">
    <source>
        <dbReference type="EMBL" id="MBO8407281.1"/>
    </source>
</evidence>
<keyword evidence="4 9" id="KW-0067">ATP-binding</keyword>
<dbReference type="InterPro" id="IPR024088">
    <property type="entry name" value="Tyr-tRNA-ligase_bac-type"/>
</dbReference>
<dbReference type="InterPro" id="IPR002942">
    <property type="entry name" value="S4_RNA-bd"/>
</dbReference>
<dbReference type="InterPro" id="IPR001412">
    <property type="entry name" value="aa-tRNA-synth_I_CS"/>
</dbReference>
<accession>A0A940IC43</accession>
<dbReference type="GO" id="GO:0005829">
    <property type="term" value="C:cytosol"/>
    <property type="evidence" value="ECO:0007669"/>
    <property type="project" value="TreeGrafter"/>
</dbReference>
<dbReference type="GO" id="GO:0004831">
    <property type="term" value="F:tyrosine-tRNA ligase activity"/>
    <property type="evidence" value="ECO:0007669"/>
    <property type="project" value="UniProtKB-UniRule"/>
</dbReference>
<feature type="domain" description="RNA-binding S4" evidence="11">
    <location>
        <begin position="343"/>
        <end position="404"/>
    </location>
</feature>
<dbReference type="GO" id="GO:0003723">
    <property type="term" value="F:RNA binding"/>
    <property type="evidence" value="ECO:0007669"/>
    <property type="project" value="UniProtKB-KW"/>
</dbReference>
<dbReference type="InterPro" id="IPR002305">
    <property type="entry name" value="aa-tRNA-synth_Ic"/>
</dbReference>
<evidence type="ECO:0000313" key="13">
    <source>
        <dbReference type="Proteomes" id="UP000721442"/>
    </source>
</evidence>
<sequence length="405" mass="45158">MKNGLLQELEARGFINQSSNLDGLNDALNTGRVVGYWGTDPTGDSLHVGHLASLMLMRWFQKYGHKPILLVGGATGRIGDPSGRDKGRPMLTDEQIVHNCDGLRKSISKFIKVGDGETDAIMVDNYDWMKGYSHMDFLREYGTDFTVPRMLSMESVRRRLENGMTFLEFNYMTFQAVDFLTLNKKYNCTLQFCGADQWGNSIMGVELVRKKLGKEVFVLSTALITDSRGEKIGKSAGNAVWVNEDKTSPYEYYQYFRNTPDDLVEKFLKIFTEIPLDEIGELAKLQGAELNSVKRKLAFAATEIAHGHDAAVAAESAADALFGGGKNSDSVPSVEIEKFDAMGIVDFLCAIKMFASRSEARRMIEQGGIQIDGNKVTDWKAVIKPADEIMVQKGKKTFLRVVVKH</sequence>
<evidence type="ECO:0000256" key="8">
    <source>
        <dbReference type="ARBA" id="ARBA00048248"/>
    </source>
</evidence>
<dbReference type="PROSITE" id="PS50889">
    <property type="entry name" value="S4"/>
    <property type="match status" value="1"/>
</dbReference>
<evidence type="ECO:0000256" key="7">
    <source>
        <dbReference type="ARBA" id="ARBA00023146"/>
    </source>
</evidence>
<organism evidence="12 13">
    <name type="scientific">Candidatus Enterousia excrementavium</name>
    <dbReference type="NCBI Taxonomy" id="2840789"/>
    <lineage>
        <taxon>Bacteria</taxon>
        <taxon>Pseudomonadati</taxon>
        <taxon>Pseudomonadota</taxon>
        <taxon>Alphaproteobacteria</taxon>
        <taxon>Candidatus Enterousia</taxon>
    </lineage>
</organism>
<dbReference type="EC" id="6.1.1.1" evidence="9"/>
<dbReference type="FunFam" id="3.10.290.10:FF:000022">
    <property type="entry name" value="Tyrosine--tRNA ligase"/>
    <property type="match status" value="1"/>
</dbReference>
<dbReference type="SMART" id="SM00363">
    <property type="entry name" value="S4"/>
    <property type="match status" value="1"/>
</dbReference>
<keyword evidence="7 9" id="KW-0030">Aminoacyl-tRNA synthetase</keyword>
<feature type="short sequence motif" description="'KMSKS' region" evidence="9">
    <location>
        <begin position="231"/>
        <end position="235"/>
    </location>
</feature>
<dbReference type="CDD" id="cd00165">
    <property type="entry name" value="S4"/>
    <property type="match status" value="1"/>
</dbReference>
<keyword evidence="6 9" id="KW-0648">Protein biosynthesis</keyword>
<dbReference type="SUPFAM" id="SSF52374">
    <property type="entry name" value="Nucleotidylyl transferase"/>
    <property type="match status" value="1"/>
</dbReference>
<dbReference type="NCBIfam" id="TIGR00234">
    <property type="entry name" value="tyrS"/>
    <property type="match status" value="1"/>
</dbReference>
<dbReference type="SUPFAM" id="SSF55174">
    <property type="entry name" value="Alpha-L RNA-binding motif"/>
    <property type="match status" value="1"/>
</dbReference>
<dbReference type="Gene3D" id="3.10.290.10">
    <property type="entry name" value="RNA-binding S4 domain"/>
    <property type="match status" value="1"/>
</dbReference>
<feature type="binding site" evidence="9">
    <location>
        <position position="36"/>
    </location>
    <ligand>
        <name>L-tyrosine</name>
        <dbReference type="ChEBI" id="CHEBI:58315"/>
    </ligand>
</feature>
<keyword evidence="3 9" id="KW-0547">Nucleotide-binding</keyword>
<gene>
    <name evidence="9" type="primary">tyrS</name>
    <name evidence="12" type="ORF">IAC77_02350</name>
</gene>
<evidence type="ECO:0000256" key="10">
    <source>
        <dbReference type="PROSITE-ProRule" id="PRU00182"/>
    </source>
</evidence>
<dbReference type="CDD" id="cd00805">
    <property type="entry name" value="TyrRS_core"/>
    <property type="match status" value="1"/>
</dbReference>
<dbReference type="EMBL" id="JADINE010000030">
    <property type="protein sequence ID" value="MBO8407281.1"/>
    <property type="molecule type" value="Genomic_DNA"/>
</dbReference>
<comment type="subunit">
    <text evidence="9">Homodimer.</text>
</comment>
<dbReference type="GO" id="GO:0005524">
    <property type="term" value="F:ATP binding"/>
    <property type="evidence" value="ECO:0007669"/>
    <property type="project" value="UniProtKB-UniRule"/>
</dbReference>
<feature type="binding site" evidence="9">
    <location>
        <position position="175"/>
    </location>
    <ligand>
        <name>L-tyrosine</name>
        <dbReference type="ChEBI" id="CHEBI:58315"/>
    </ligand>
</feature>
<feature type="binding site" evidence="9">
    <location>
        <position position="234"/>
    </location>
    <ligand>
        <name>ATP</name>
        <dbReference type="ChEBI" id="CHEBI:30616"/>
    </ligand>
</feature>
<name>A0A940IC43_9PROT</name>
<dbReference type="FunFam" id="1.10.240.10:FF:000001">
    <property type="entry name" value="Tyrosine--tRNA ligase"/>
    <property type="match status" value="1"/>
</dbReference>
<reference evidence="12" key="1">
    <citation type="submission" date="2020-10" db="EMBL/GenBank/DDBJ databases">
        <authorList>
            <person name="Gilroy R."/>
        </authorList>
    </citation>
    <scope>NUCLEOTIDE SEQUENCE</scope>
    <source>
        <strain evidence="12">B1-16210</strain>
    </source>
</reference>
<dbReference type="AlphaFoldDB" id="A0A940IC43"/>
<keyword evidence="1 9" id="KW-0963">Cytoplasm</keyword>
<comment type="similarity">
    <text evidence="9">Belongs to the class-I aminoacyl-tRNA synthetase family. TyrS type 1 subfamily.</text>
</comment>
<dbReference type="InterPro" id="IPR024107">
    <property type="entry name" value="Tyr-tRNA-ligase_bac_1"/>
</dbReference>
<dbReference type="Gene3D" id="3.40.50.620">
    <property type="entry name" value="HUPs"/>
    <property type="match status" value="1"/>
</dbReference>
<evidence type="ECO:0000259" key="11">
    <source>
        <dbReference type="SMART" id="SM00363"/>
    </source>
</evidence>
<dbReference type="InterPro" id="IPR054608">
    <property type="entry name" value="SYY-like_C"/>
</dbReference>
<comment type="function">
    <text evidence="9">Catalyzes the attachment of tyrosine to tRNA(Tyr) in a two-step reaction: tyrosine is first activated by ATP to form Tyr-AMP and then transferred to the acceptor end of tRNA(Tyr).</text>
</comment>
<reference evidence="12" key="2">
    <citation type="journal article" date="2021" name="PeerJ">
        <title>Extensive microbial diversity within the chicken gut microbiome revealed by metagenomics and culture.</title>
        <authorList>
            <person name="Gilroy R."/>
            <person name="Ravi A."/>
            <person name="Getino M."/>
            <person name="Pursley I."/>
            <person name="Horton D.L."/>
            <person name="Alikhan N.F."/>
            <person name="Baker D."/>
            <person name="Gharbi K."/>
            <person name="Hall N."/>
            <person name="Watson M."/>
            <person name="Adriaenssens E.M."/>
            <person name="Foster-Nyarko E."/>
            <person name="Jarju S."/>
            <person name="Secka A."/>
            <person name="Antonio M."/>
            <person name="Oren A."/>
            <person name="Chaudhuri R.R."/>
            <person name="La Ragione R."/>
            <person name="Hildebrand F."/>
            <person name="Pallen M.J."/>
        </authorList>
    </citation>
    <scope>NUCLEOTIDE SEQUENCE</scope>
    <source>
        <strain evidence="12">B1-16210</strain>
    </source>
</reference>
<evidence type="ECO:0000256" key="3">
    <source>
        <dbReference type="ARBA" id="ARBA00022741"/>
    </source>
</evidence>
<dbReference type="Pfam" id="PF22421">
    <property type="entry name" value="SYY_C-terminal"/>
    <property type="match status" value="1"/>
</dbReference>
<keyword evidence="5 10" id="KW-0694">RNA-binding</keyword>
<dbReference type="GO" id="GO:0006437">
    <property type="term" value="P:tyrosyl-tRNA aminoacylation"/>
    <property type="evidence" value="ECO:0007669"/>
    <property type="project" value="UniProtKB-UniRule"/>
</dbReference>
<dbReference type="PANTHER" id="PTHR11766">
    <property type="entry name" value="TYROSYL-TRNA SYNTHETASE"/>
    <property type="match status" value="1"/>
</dbReference>
<dbReference type="InterPro" id="IPR036986">
    <property type="entry name" value="S4_RNA-bd_sf"/>
</dbReference>
<keyword evidence="2 9" id="KW-0436">Ligase</keyword>